<evidence type="ECO:0000313" key="3">
    <source>
        <dbReference type="Proteomes" id="UP000184001"/>
    </source>
</evidence>
<dbReference type="Proteomes" id="UP000184001">
    <property type="component" value="Unassembled WGS sequence"/>
</dbReference>
<reference evidence="2 3" key="1">
    <citation type="submission" date="2016-11" db="EMBL/GenBank/DDBJ databases">
        <authorList>
            <person name="Varghese N."/>
            <person name="Submissions S."/>
        </authorList>
    </citation>
    <scope>NUCLEOTIDE SEQUENCE [LARGE SCALE GENOMIC DNA]</scope>
    <source>
        <strain evidence="2 3">DSM 17919</strain>
    </source>
</reference>
<sequence>MTYITPMEQVHQQKAAKLPPFTKYTYSREGIDCVLFFDERKRWRMTINDITSDAKFKKPESCLEELVGNEIMTAWGVDSSILALIPIDLDLWKRHKA</sequence>
<protein>
    <submittedName>
        <fullName evidence="2">Uncharacterized protein</fullName>
    </submittedName>
</protein>
<dbReference type="AlphaFoldDB" id="A0A8G2C883"/>
<keyword evidence="4" id="KW-1185">Reference proteome</keyword>
<dbReference type="RefSeq" id="WP_020002061.1">
    <property type="nucleotide sequence ID" value="NZ_CP192217.1"/>
</dbReference>
<evidence type="ECO:0000313" key="2">
    <source>
        <dbReference type="EMBL" id="SHI77607.1"/>
    </source>
</evidence>
<gene>
    <name evidence="1" type="ORF">AB2Z07_05265</name>
    <name evidence="2" type="ORF">SAMN05660830_00948</name>
</gene>
<evidence type="ECO:0000313" key="1">
    <source>
        <dbReference type="EMBL" id="MEZ6852947.1"/>
    </source>
</evidence>
<dbReference type="EMBL" id="FQZR01000002">
    <property type="protein sequence ID" value="SHI77607.1"/>
    <property type="molecule type" value="Genomic_DNA"/>
</dbReference>
<proteinExistence type="predicted"/>
<name>A0A8G2C883_9BACT</name>
<dbReference type="Proteomes" id="UP001568358">
    <property type="component" value="Unassembled WGS sequence"/>
</dbReference>
<comment type="caution">
    <text evidence="2">The sequence shown here is derived from an EMBL/GenBank/DDBJ whole genome shotgun (WGS) entry which is preliminary data.</text>
</comment>
<reference evidence="1 4" key="2">
    <citation type="submission" date="2024-07" db="EMBL/GenBank/DDBJ databases">
        <title>Active virus-host system and metabolic interactions in a Lokiarchaeon culture.</title>
        <authorList>
            <person name="Ponce Toledo R.I."/>
            <person name="Rodrigues Oliveira T."/>
            <person name="Schleper C."/>
        </authorList>
    </citation>
    <scope>NUCLEOTIDE SEQUENCE [LARGE SCALE GENOMIC DNA]</scope>
    <source>
        <strain evidence="1 4">B35</strain>
    </source>
</reference>
<organism evidence="2 3">
    <name type="scientific">Halodesulfovibrio aestuarii</name>
    <dbReference type="NCBI Taxonomy" id="126333"/>
    <lineage>
        <taxon>Bacteria</taxon>
        <taxon>Pseudomonadati</taxon>
        <taxon>Thermodesulfobacteriota</taxon>
        <taxon>Desulfovibrionia</taxon>
        <taxon>Desulfovibrionales</taxon>
        <taxon>Desulfovibrionaceae</taxon>
        <taxon>Halodesulfovibrio</taxon>
    </lineage>
</organism>
<dbReference type="EMBL" id="JBFSOO010000003">
    <property type="protein sequence ID" value="MEZ6852947.1"/>
    <property type="molecule type" value="Genomic_DNA"/>
</dbReference>
<evidence type="ECO:0000313" key="4">
    <source>
        <dbReference type="Proteomes" id="UP001568358"/>
    </source>
</evidence>
<accession>A0A8G2C883</accession>